<evidence type="ECO:0000313" key="3">
    <source>
        <dbReference type="Proteomes" id="UP000663946"/>
    </source>
</evidence>
<sequence>MSTQNRIKWDERTINTASSLWDSGKTVSDLARHFDVSRSTISGMILRNRAKFKARNDESGKPLVKRPRSSSGGANKSRNPKWSETQYELAVKLWDEGRSLRYIGAEMGLNASTVHFIASRNPDRFRPRQRTRIAAPTTVRASREPVLGFIETQASERYDFTRYQIANTEPVAYWKLSGCQCHFPLERFEAVSGPETPCCGQRNIEGQSYCNTHWKLMHEVYAR</sequence>
<gene>
    <name evidence="2" type="ORF">G6M86_03655</name>
</gene>
<accession>A0AAJ4N0A0</accession>
<dbReference type="Gene3D" id="1.10.10.60">
    <property type="entry name" value="Homeodomain-like"/>
    <property type="match status" value="1"/>
</dbReference>
<name>A0AAJ4N0A0_AGRTU</name>
<dbReference type="Proteomes" id="UP000663946">
    <property type="component" value="Chromosome 1"/>
</dbReference>
<dbReference type="EMBL" id="CP049216">
    <property type="protein sequence ID" value="QTG12392.1"/>
    <property type="molecule type" value="Genomic_DNA"/>
</dbReference>
<evidence type="ECO:0008006" key="4">
    <source>
        <dbReference type="Google" id="ProtNLM"/>
    </source>
</evidence>
<dbReference type="RefSeq" id="WP_333721864.1">
    <property type="nucleotide sequence ID" value="NZ_CP049216.1"/>
</dbReference>
<organism evidence="2 3">
    <name type="scientific">Agrobacterium tumefaciens</name>
    <dbReference type="NCBI Taxonomy" id="358"/>
    <lineage>
        <taxon>Bacteria</taxon>
        <taxon>Pseudomonadati</taxon>
        <taxon>Pseudomonadota</taxon>
        <taxon>Alphaproteobacteria</taxon>
        <taxon>Hyphomicrobiales</taxon>
        <taxon>Rhizobiaceae</taxon>
        <taxon>Rhizobium/Agrobacterium group</taxon>
        <taxon>Agrobacterium</taxon>
        <taxon>Agrobacterium tumefaciens complex</taxon>
    </lineage>
</organism>
<protein>
    <recommendedName>
        <fullName evidence="4">GcrA cell cycle regulator</fullName>
    </recommendedName>
</protein>
<dbReference type="AlphaFoldDB" id="A0AAJ4N0A0"/>
<reference evidence="2" key="1">
    <citation type="submission" date="2020-02" db="EMBL/GenBank/DDBJ databases">
        <title>Unexpected conservation and global transmission of agrobacterial virulence plasmids.</title>
        <authorList>
            <person name="Weisberg A.J."/>
            <person name="Davis E.W. II"/>
            <person name="Tabima J.R."/>
            <person name="Belcher M.S."/>
            <person name="Miller M."/>
            <person name="Kuo C.-H."/>
            <person name="Loper J.E."/>
            <person name="Grunwald N.J."/>
            <person name="Putnam M.L."/>
            <person name="Chang J.H."/>
        </authorList>
    </citation>
    <scope>NUCLEOTIDE SEQUENCE</scope>
    <source>
        <strain evidence="2">Q15/94</strain>
    </source>
</reference>
<evidence type="ECO:0000313" key="2">
    <source>
        <dbReference type="EMBL" id="QTG12392.1"/>
    </source>
</evidence>
<feature type="compositionally biased region" description="Polar residues" evidence="1">
    <location>
        <begin position="69"/>
        <end position="81"/>
    </location>
</feature>
<proteinExistence type="predicted"/>
<evidence type="ECO:0000256" key="1">
    <source>
        <dbReference type="SAM" id="MobiDB-lite"/>
    </source>
</evidence>
<feature type="region of interest" description="Disordered" evidence="1">
    <location>
        <begin position="52"/>
        <end position="81"/>
    </location>
</feature>